<dbReference type="Pfam" id="PF03237">
    <property type="entry name" value="Terminase_6N"/>
    <property type="match status" value="1"/>
</dbReference>
<gene>
    <name evidence="1" type="ORF">SAMN02927935_02354</name>
</gene>
<dbReference type="RefSeq" id="WP_050501230.1">
    <property type="nucleotide sequence ID" value="NZ_CBCSIN010000004.1"/>
</dbReference>
<protein>
    <recommendedName>
        <fullName evidence="3">Terminase</fullName>
    </recommendedName>
</protein>
<organism evidence="1 2">
    <name type="scientific">Serratia nematodiphila</name>
    <dbReference type="NCBI Taxonomy" id="458197"/>
    <lineage>
        <taxon>Bacteria</taxon>
        <taxon>Pseudomonadati</taxon>
        <taxon>Pseudomonadota</taxon>
        <taxon>Gammaproteobacteria</taxon>
        <taxon>Enterobacterales</taxon>
        <taxon>Yersiniaceae</taxon>
        <taxon>Serratia</taxon>
    </lineage>
</organism>
<name>A0A1G5IN96_9GAMM</name>
<sequence>MKYAFTAQQLADLKSLLNTMATPYQRRWYAEGLEHRRRSYTKHRQAGADMFFALEGLIDALETGRNQHYFAPLLKYSLAWSRNYICHFAAKVGIHIAQDDSNITLTNGAEIAFHGGLGLSLAALYGNVYLSEYAWANHPYAIFQSALAVSCHSRYRLTLFTSVSPNPEAFAVWKRSQAKGFSQVHTIEDTAAQGGLWDMQDVENLKRECTVEEFRQLYLCEWPQEVAL</sequence>
<evidence type="ECO:0000313" key="2">
    <source>
        <dbReference type="Proteomes" id="UP000183031"/>
    </source>
</evidence>
<reference evidence="1 2" key="1">
    <citation type="submission" date="2016-10" db="EMBL/GenBank/DDBJ databases">
        <authorList>
            <person name="Varghese N."/>
            <person name="Submissions S."/>
        </authorList>
    </citation>
    <scope>NUCLEOTIDE SEQUENCE [LARGE SCALE GENOMIC DNA]</scope>
    <source>
        <strain evidence="1 2">CGMCC 1.6853</strain>
    </source>
</reference>
<keyword evidence="2" id="KW-1185">Reference proteome</keyword>
<proteinExistence type="predicted"/>
<accession>A0A1G5IN96</accession>
<dbReference type="Proteomes" id="UP000183031">
    <property type="component" value="Unassembled WGS sequence"/>
</dbReference>
<dbReference type="EMBL" id="FMUT01000006">
    <property type="protein sequence ID" value="SCY77532.1"/>
    <property type="molecule type" value="Genomic_DNA"/>
</dbReference>
<comment type="caution">
    <text evidence="1">The sequence shown here is derived from an EMBL/GenBank/DDBJ whole genome shotgun (WGS) entry which is preliminary data.</text>
</comment>
<evidence type="ECO:0000313" key="1">
    <source>
        <dbReference type="EMBL" id="SCY77532.1"/>
    </source>
</evidence>
<evidence type="ECO:0008006" key="3">
    <source>
        <dbReference type="Google" id="ProtNLM"/>
    </source>
</evidence>